<evidence type="ECO:0000256" key="3">
    <source>
        <dbReference type="ARBA" id="ARBA00023125"/>
    </source>
</evidence>
<protein>
    <submittedName>
        <fullName evidence="6">Transcriptional regulator, LysR family</fullName>
    </submittedName>
</protein>
<dbReference type="PANTHER" id="PTHR30346:SF17">
    <property type="entry name" value="LYSR FAMILY TRANSCRIPTIONAL REGULATOR"/>
    <property type="match status" value="1"/>
</dbReference>
<dbReference type="GO" id="GO:0003677">
    <property type="term" value="F:DNA binding"/>
    <property type="evidence" value="ECO:0007669"/>
    <property type="project" value="UniProtKB-KW"/>
</dbReference>
<organism evidence="6 7">
    <name type="scientific">Pseudomonas sihuiensis</name>
    <dbReference type="NCBI Taxonomy" id="1274359"/>
    <lineage>
        <taxon>Bacteria</taxon>
        <taxon>Pseudomonadati</taxon>
        <taxon>Pseudomonadota</taxon>
        <taxon>Gammaproteobacteria</taxon>
        <taxon>Pseudomonadales</taxon>
        <taxon>Pseudomonadaceae</taxon>
        <taxon>Pseudomonas</taxon>
    </lineage>
</organism>
<gene>
    <name evidence="6" type="ORF">SAMN05216363_5146</name>
</gene>
<comment type="similarity">
    <text evidence="1">Belongs to the LysR transcriptional regulatory family.</text>
</comment>
<keyword evidence="3" id="KW-0238">DNA-binding</keyword>
<dbReference type="GO" id="GO:0032993">
    <property type="term" value="C:protein-DNA complex"/>
    <property type="evidence" value="ECO:0007669"/>
    <property type="project" value="TreeGrafter"/>
</dbReference>
<keyword evidence="2" id="KW-0805">Transcription regulation</keyword>
<dbReference type="EMBL" id="LT629797">
    <property type="protein sequence ID" value="SDV03350.1"/>
    <property type="molecule type" value="Genomic_DNA"/>
</dbReference>
<dbReference type="Proteomes" id="UP000198675">
    <property type="component" value="Chromosome I"/>
</dbReference>
<dbReference type="SUPFAM" id="SSF46785">
    <property type="entry name" value="Winged helix' DNA-binding domain"/>
    <property type="match status" value="1"/>
</dbReference>
<dbReference type="Pfam" id="PF00126">
    <property type="entry name" value="HTH_1"/>
    <property type="match status" value="1"/>
</dbReference>
<dbReference type="InterPro" id="IPR036388">
    <property type="entry name" value="WH-like_DNA-bd_sf"/>
</dbReference>
<accession>A0A1H2ND62</accession>
<dbReference type="Gene3D" id="1.10.10.10">
    <property type="entry name" value="Winged helix-like DNA-binding domain superfamily/Winged helix DNA-binding domain"/>
    <property type="match status" value="1"/>
</dbReference>
<dbReference type="PANTHER" id="PTHR30346">
    <property type="entry name" value="TRANSCRIPTIONAL DUAL REGULATOR HCAR-RELATED"/>
    <property type="match status" value="1"/>
</dbReference>
<dbReference type="AlphaFoldDB" id="A0A1H2ND62"/>
<dbReference type="SUPFAM" id="SSF53850">
    <property type="entry name" value="Periplasmic binding protein-like II"/>
    <property type="match status" value="1"/>
</dbReference>
<dbReference type="InterPro" id="IPR036390">
    <property type="entry name" value="WH_DNA-bd_sf"/>
</dbReference>
<proteinExistence type="inferred from homology"/>
<name>A0A1H2ND62_9PSED</name>
<sequence length="305" mass="34557">MGAAVAEVERQVARSFLTTARCASFKQAARSLNLPPMVLRRQLQRLEKTVGEALFVYQERALALTVRGRSLQAELAAQYQDLRPEAALLEKPKLRLALPDRVLNDILGRHLVAFLRRDAGVHLELIRQERGPLMQSEVMIWLADPNQTRPDPGFAMTRPQRLACIDFQACIAKRYARERRLPASLEDLNDYMLVQQADIPTSALFSPWNALVDSRRSAVTRVHSQQWAMELVKHAACVGLMPNYITHLDANLQSLPTLFTQPMRQSIWLSCAPLSAQREDVVGLVALIQAAFEERRQWFLPNDGE</sequence>
<feature type="domain" description="HTH lysR-type" evidence="5">
    <location>
        <begin position="14"/>
        <end position="65"/>
    </location>
</feature>
<dbReference type="Gene3D" id="3.40.190.290">
    <property type="match status" value="1"/>
</dbReference>
<keyword evidence="4" id="KW-0804">Transcription</keyword>
<dbReference type="PROSITE" id="PS50931">
    <property type="entry name" value="HTH_LYSR"/>
    <property type="match status" value="1"/>
</dbReference>
<keyword evidence="7" id="KW-1185">Reference proteome</keyword>
<reference evidence="7" key="1">
    <citation type="submission" date="2016-10" db="EMBL/GenBank/DDBJ databases">
        <authorList>
            <person name="Varghese N."/>
            <person name="Submissions S."/>
        </authorList>
    </citation>
    <scope>NUCLEOTIDE SEQUENCE [LARGE SCALE GENOMIC DNA]</scope>
    <source>
        <strain evidence="7">KCTC 32246</strain>
    </source>
</reference>
<evidence type="ECO:0000256" key="1">
    <source>
        <dbReference type="ARBA" id="ARBA00009437"/>
    </source>
</evidence>
<evidence type="ECO:0000313" key="7">
    <source>
        <dbReference type="Proteomes" id="UP000198675"/>
    </source>
</evidence>
<dbReference type="GO" id="GO:0003700">
    <property type="term" value="F:DNA-binding transcription factor activity"/>
    <property type="evidence" value="ECO:0007669"/>
    <property type="project" value="InterPro"/>
</dbReference>
<evidence type="ECO:0000313" key="6">
    <source>
        <dbReference type="EMBL" id="SDV03350.1"/>
    </source>
</evidence>
<evidence type="ECO:0000259" key="5">
    <source>
        <dbReference type="PROSITE" id="PS50931"/>
    </source>
</evidence>
<evidence type="ECO:0000256" key="4">
    <source>
        <dbReference type="ARBA" id="ARBA00023163"/>
    </source>
</evidence>
<dbReference type="InterPro" id="IPR000847">
    <property type="entry name" value="LysR_HTH_N"/>
</dbReference>
<evidence type="ECO:0000256" key="2">
    <source>
        <dbReference type="ARBA" id="ARBA00023015"/>
    </source>
</evidence>